<comment type="caution">
    <text evidence="4">The sequence shown here is derived from an EMBL/GenBank/DDBJ whole genome shotgun (WGS) entry which is preliminary data.</text>
</comment>
<keyword evidence="1" id="KW-0862">Zinc</keyword>
<proteinExistence type="predicted"/>
<feature type="region of interest" description="Disordered" evidence="2">
    <location>
        <begin position="79"/>
        <end position="113"/>
    </location>
</feature>
<evidence type="ECO:0000256" key="2">
    <source>
        <dbReference type="SAM" id="MobiDB-lite"/>
    </source>
</evidence>
<sequence>MPCKHAVTAIWNMAENGLEPGIPETWVHQNSPIILTPPDYHTPIGRPPKKRKKSVAKLYDGMVKDGKLSKAGKTVTCTKCSQKGHNSRSCKGQIGGQSTGTPMPNQRGGQSAQHNMTHYAPHVTVNPSAQHNMTHSAPHVTVNPSAQLNVKEKEIDIDSVKCRDPAGITRAAGEDRYCIRIQPPLACDAVERCRWASSFIKASGIEVIKHFYTVDSYDAAFKLSMPEFGGVVRVSSGSLCYVHAGFPLLCPC</sequence>
<keyword evidence="1" id="KW-0863">Zinc-finger</keyword>
<feature type="domain" description="CCHC-type" evidence="3">
    <location>
        <begin position="77"/>
        <end position="91"/>
    </location>
</feature>
<evidence type="ECO:0000313" key="4">
    <source>
        <dbReference type="EMBL" id="GJT85119.1"/>
    </source>
</evidence>
<name>A0ABQ5HB72_9ASTR</name>
<organism evidence="4 5">
    <name type="scientific">Tanacetum coccineum</name>
    <dbReference type="NCBI Taxonomy" id="301880"/>
    <lineage>
        <taxon>Eukaryota</taxon>
        <taxon>Viridiplantae</taxon>
        <taxon>Streptophyta</taxon>
        <taxon>Embryophyta</taxon>
        <taxon>Tracheophyta</taxon>
        <taxon>Spermatophyta</taxon>
        <taxon>Magnoliopsida</taxon>
        <taxon>eudicotyledons</taxon>
        <taxon>Gunneridae</taxon>
        <taxon>Pentapetalae</taxon>
        <taxon>asterids</taxon>
        <taxon>campanulids</taxon>
        <taxon>Asterales</taxon>
        <taxon>Asteraceae</taxon>
        <taxon>Asteroideae</taxon>
        <taxon>Anthemideae</taxon>
        <taxon>Anthemidinae</taxon>
        <taxon>Tanacetum</taxon>
    </lineage>
</organism>
<keyword evidence="5" id="KW-1185">Reference proteome</keyword>
<dbReference type="InterPro" id="IPR001878">
    <property type="entry name" value="Znf_CCHC"/>
</dbReference>
<feature type="compositionally biased region" description="Polar residues" evidence="2">
    <location>
        <begin position="79"/>
        <end position="90"/>
    </location>
</feature>
<reference evidence="4" key="2">
    <citation type="submission" date="2022-01" db="EMBL/GenBank/DDBJ databases">
        <authorList>
            <person name="Yamashiro T."/>
            <person name="Shiraishi A."/>
            <person name="Satake H."/>
            <person name="Nakayama K."/>
        </authorList>
    </citation>
    <scope>NUCLEOTIDE SEQUENCE</scope>
</reference>
<gene>
    <name evidence="4" type="ORF">Tco_1066836</name>
</gene>
<feature type="compositionally biased region" description="Polar residues" evidence="2">
    <location>
        <begin position="99"/>
        <end position="113"/>
    </location>
</feature>
<reference evidence="4" key="1">
    <citation type="journal article" date="2022" name="Int. J. Mol. Sci.">
        <title>Draft Genome of Tanacetum Coccineum: Genomic Comparison of Closely Related Tanacetum-Family Plants.</title>
        <authorList>
            <person name="Yamashiro T."/>
            <person name="Shiraishi A."/>
            <person name="Nakayama K."/>
            <person name="Satake H."/>
        </authorList>
    </citation>
    <scope>NUCLEOTIDE SEQUENCE</scope>
</reference>
<evidence type="ECO:0000313" key="5">
    <source>
        <dbReference type="Proteomes" id="UP001151760"/>
    </source>
</evidence>
<evidence type="ECO:0000256" key="1">
    <source>
        <dbReference type="PROSITE-ProRule" id="PRU00047"/>
    </source>
</evidence>
<dbReference type="EMBL" id="BQNB010019420">
    <property type="protein sequence ID" value="GJT85119.1"/>
    <property type="molecule type" value="Genomic_DNA"/>
</dbReference>
<keyword evidence="1" id="KW-0479">Metal-binding</keyword>
<dbReference type="Proteomes" id="UP001151760">
    <property type="component" value="Unassembled WGS sequence"/>
</dbReference>
<dbReference type="PROSITE" id="PS50158">
    <property type="entry name" value="ZF_CCHC"/>
    <property type="match status" value="1"/>
</dbReference>
<protein>
    <submittedName>
        <fullName evidence="4">Mutator type transposase</fullName>
    </submittedName>
</protein>
<accession>A0ABQ5HB72</accession>
<evidence type="ECO:0000259" key="3">
    <source>
        <dbReference type="PROSITE" id="PS50158"/>
    </source>
</evidence>